<evidence type="ECO:0008006" key="4">
    <source>
        <dbReference type="Google" id="ProtNLM"/>
    </source>
</evidence>
<dbReference type="RefSeq" id="WP_146825723.1">
    <property type="nucleotide sequence ID" value="NZ_BAAAYQ010000001.1"/>
</dbReference>
<gene>
    <name evidence="2" type="ORF">AFL01nite_06350</name>
</gene>
<evidence type="ECO:0000313" key="3">
    <source>
        <dbReference type="Proteomes" id="UP000321769"/>
    </source>
</evidence>
<evidence type="ECO:0000256" key="1">
    <source>
        <dbReference type="SAM" id="SignalP"/>
    </source>
</evidence>
<comment type="caution">
    <text evidence="2">The sequence shown here is derived from an EMBL/GenBank/DDBJ whole genome shotgun (WGS) entry which is preliminary data.</text>
</comment>
<protein>
    <recommendedName>
        <fullName evidence="4">Lipoprotein</fullName>
    </recommendedName>
</protein>
<dbReference type="PROSITE" id="PS51257">
    <property type="entry name" value="PROKAR_LIPOPROTEIN"/>
    <property type="match status" value="1"/>
</dbReference>
<keyword evidence="1" id="KW-0732">Signal</keyword>
<feature type="signal peptide" evidence="1">
    <location>
        <begin position="1"/>
        <end position="19"/>
    </location>
</feature>
<proteinExistence type="predicted"/>
<sequence>MRRLALPLRLTLISAIVAAAAGCGQTFRDEEGALSPEEFVACSDHVFVGHVTDVVARGQSGDVDVSLEAETWLKPTTGPSTVVLRGVVDPDDPTTTWRVGPQRRLLVFVSLDETGRSQIGDRGVDQLSGGDFDETVQETMADVRDATQNKTTCPTPMP</sequence>
<organism evidence="2 3">
    <name type="scientific">Aeromicrobium flavum</name>
    <dbReference type="NCBI Taxonomy" id="416568"/>
    <lineage>
        <taxon>Bacteria</taxon>
        <taxon>Bacillati</taxon>
        <taxon>Actinomycetota</taxon>
        <taxon>Actinomycetes</taxon>
        <taxon>Propionibacteriales</taxon>
        <taxon>Nocardioidaceae</taxon>
        <taxon>Aeromicrobium</taxon>
    </lineage>
</organism>
<reference evidence="2 3" key="1">
    <citation type="submission" date="2019-07" db="EMBL/GenBank/DDBJ databases">
        <title>Whole genome shotgun sequence of Aeromicrobium flavum NBRC 107625.</title>
        <authorList>
            <person name="Hosoyama A."/>
            <person name="Uohara A."/>
            <person name="Ohji S."/>
            <person name="Ichikawa N."/>
        </authorList>
    </citation>
    <scope>NUCLEOTIDE SEQUENCE [LARGE SCALE GENOMIC DNA]</scope>
    <source>
        <strain evidence="2 3">NBRC 107625</strain>
    </source>
</reference>
<dbReference type="AlphaFoldDB" id="A0A512HS74"/>
<name>A0A512HS74_9ACTN</name>
<dbReference type="OrthoDB" id="4199683at2"/>
<dbReference type="EMBL" id="BJZQ01000002">
    <property type="protein sequence ID" value="GEO88308.1"/>
    <property type="molecule type" value="Genomic_DNA"/>
</dbReference>
<keyword evidence="3" id="KW-1185">Reference proteome</keyword>
<dbReference type="Proteomes" id="UP000321769">
    <property type="component" value="Unassembled WGS sequence"/>
</dbReference>
<accession>A0A512HS74</accession>
<feature type="chain" id="PRO_5038861937" description="Lipoprotein" evidence="1">
    <location>
        <begin position="20"/>
        <end position="158"/>
    </location>
</feature>
<evidence type="ECO:0000313" key="2">
    <source>
        <dbReference type="EMBL" id="GEO88308.1"/>
    </source>
</evidence>